<dbReference type="Pfam" id="PF20209">
    <property type="entry name" value="DUF6570"/>
    <property type="match status" value="1"/>
</dbReference>
<keyword evidence="3" id="KW-0547">Nucleotide-binding</keyword>
<protein>
    <recommendedName>
        <fullName evidence="3">ATP-dependent DNA helicase</fullName>
        <ecNumber evidence="3">5.6.2.3</ecNumber>
    </recommendedName>
</protein>
<proteinExistence type="inferred from homology"/>
<evidence type="ECO:0000256" key="3">
    <source>
        <dbReference type="RuleBase" id="RU363044"/>
    </source>
</evidence>
<organism evidence="7 8">
    <name type="scientific">Fusarium oxysporum f. sp. conglutinans</name>
    <dbReference type="NCBI Taxonomy" id="100902"/>
    <lineage>
        <taxon>Eukaryota</taxon>
        <taxon>Fungi</taxon>
        <taxon>Dikarya</taxon>
        <taxon>Ascomycota</taxon>
        <taxon>Pezizomycotina</taxon>
        <taxon>Sordariomycetes</taxon>
        <taxon>Hypocreomycetidae</taxon>
        <taxon>Hypocreales</taxon>
        <taxon>Nectriaceae</taxon>
        <taxon>Fusarium</taxon>
        <taxon>Fusarium oxysporum species complex</taxon>
    </lineage>
</organism>
<evidence type="ECO:0000256" key="1">
    <source>
        <dbReference type="ARBA" id="ARBA00004173"/>
    </source>
</evidence>
<comment type="subcellular location">
    <subcellularLocation>
        <location evidence="1">Mitochondrion</location>
    </subcellularLocation>
</comment>
<dbReference type="SUPFAM" id="SSF52540">
    <property type="entry name" value="P-loop containing nucleoside triphosphate hydrolases"/>
    <property type="match status" value="2"/>
</dbReference>
<dbReference type="Gene3D" id="3.40.50.300">
    <property type="entry name" value="P-loop containing nucleotide triphosphate hydrolases"/>
    <property type="match status" value="1"/>
</dbReference>
<evidence type="ECO:0000313" key="7">
    <source>
        <dbReference type="EMBL" id="KAF6514426.1"/>
    </source>
</evidence>
<keyword evidence="4" id="KW-0175">Coiled coil</keyword>
<dbReference type="SUPFAM" id="SSF56672">
    <property type="entry name" value="DNA/RNA polymerases"/>
    <property type="match status" value="1"/>
</dbReference>
<dbReference type="EMBL" id="JACDXP010000015">
    <property type="protein sequence ID" value="KAF6514426.1"/>
    <property type="molecule type" value="Genomic_DNA"/>
</dbReference>
<comment type="similarity">
    <text evidence="3">Belongs to the helicase family.</text>
</comment>
<keyword evidence="3" id="KW-0234">DNA repair</keyword>
<dbReference type="InterPro" id="IPR010285">
    <property type="entry name" value="DNA_helicase_pif1-like_DEAD"/>
</dbReference>
<dbReference type="EC" id="5.6.2.3" evidence="3"/>
<dbReference type="InterPro" id="IPR036691">
    <property type="entry name" value="Endo/exonu/phosph_ase_sf"/>
</dbReference>
<keyword evidence="3" id="KW-0227">DNA damage</keyword>
<dbReference type="InterPro" id="IPR005135">
    <property type="entry name" value="Endo/exonuclease/phosphatase"/>
</dbReference>
<feature type="region of interest" description="Disordered" evidence="5">
    <location>
        <begin position="1665"/>
        <end position="1692"/>
    </location>
</feature>
<dbReference type="GO" id="GO:0006310">
    <property type="term" value="P:DNA recombination"/>
    <property type="evidence" value="ECO:0007669"/>
    <property type="project" value="UniProtKB-KW"/>
</dbReference>
<dbReference type="Pfam" id="PF14529">
    <property type="entry name" value="Exo_endo_phos_2"/>
    <property type="match status" value="1"/>
</dbReference>
<feature type="coiled-coil region" evidence="4">
    <location>
        <begin position="748"/>
        <end position="775"/>
    </location>
</feature>
<dbReference type="Pfam" id="PF05970">
    <property type="entry name" value="PIF1"/>
    <property type="match status" value="1"/>
</dbReference>
<reference evidence="7 8" key="1">
    <citation type="journal article" date="2020" name="bioRxiv">
        <title>A chromosome-scale genome assembly for the Fusarium oxysporum strain Fo5176 to establish a model Arabidopsis-fungal pathosystem.</title>
        <authorList>
            <person name="Fokkens L."/>
            <person name="Guo L."/>
            <person name="Dora S."/>
            <person name="Wang B."/>
            <person name="Ye K."/>
            <person name="Sanchez-Rodriguez C."/>
            <person name="Croll D."/>
        </authorList>
    </citation>
    <scope>NUCLEOTIDE SEQUENCE [LARGE SCALE GENOMIC DNA]</scope>
    <source>
        <strain evidence="7 8">Fo5176</strain>
    </source>
</reference>
<evidence type="ECO:0000256" key="4">
    <source>
        <dbReference type="SAM" id="Coils"/>
    </source>
</evidence>
<dbReference type="GO" id="GO:0003676">
    <property type="term" value="F:nucleic acid binding"/>
    <property type="evidence" value="ECO:0007669"/>
    <property type="project" value="InterPro"/>
</dbReference>
<dbReference type="PANTHER" id="PTHR33481">
    <property type="entry name" value="REVERSE TRANSCRIPTASE"/>
    <property type="match status" value="1"/>
</dbReference>
<dbReference type="SUPFAM" id="SSF56219">
    <property type="entry name" value="DNase I-like"/>
    <property type="match status" value="1"/>
</dbReference>
<dbReference type="GO" id="GO:0005739">
    <property type="term" value="C:mitochondrion"/>
    <property type="evidence" value="ECO:0007669"/>
    <property type="project" value="UniProtKB-SubCell"/>
</dbReference>
<dbReference type="InterPro" id="IPR046700">
    <property type="entry name" value="DUF6570"/>
</dbReference>
<feature type="coiled-coil region" evidence="4">
    <location>
        <begin position="92"/>
        <end position="140"/>
    </location>
</feature>
<dbReference type="InterPro" id="IPR027417">
    <property type="entry name" value="P-loop_NTPase"/>
</dbReference>
<dbReference type="Gene3D" id="3.30.420.10">
    <property type="entry name" value="Ribonuclease H-like superfamily/Ribonuclease H"/>
    <property type="match status" value="1"/>
</dbReference>
<evidence type="ECO:0000313" key="8">
    <source>
        <dbReference type="Proteomes" id="UP000593570"/>
    </source>
</evidence>
<keyword evidence="2" id="KW-0496">Mitochondrion</keyword>
<keyword evidence="3" id="KW-0233">DNA recombination</keyword>
<dbReference type="InterPro" id="IPR025476">
    <property type="entry name" value="Helitron_helicase-like"/>
</dbReference>
<comment type="cofactor">
    <cofactor evidence="3">
        <name>Mg(2+)</name>
        <dbReference type="ChEBI" id="CHEBI:18420"/>
    </cofactor>
</comment>
<comment type="caution">
    <text evidence="7">The sequence shown here is derived from an EMBL/GenBank/DDBJ whole genome shotgun (WGS) entry which is preliminary data.</text>
</comment>
<dbReference type="Proteomes" id="UP000593570">
    <property type="component" value="Unassembled WGS sequence"/>
</dbReference>
<dbReference type="CDD" id="cd01650">
    <property type="entry name" value="RT_nLTR_like"/>
    <property type="match status" value="1"/>
</dbReference>
<accession>A0A8H6LCU2</accession>
<dbReference type="PANTHER" id="PTHR33481:SF1">
    <property type="entry name" value="ENDONUCLEASE_EXONUCLEASE_PHOSPHATASE DOMAIN-CONTAINING PROTEIN-RELATED"/>
    <property type="match status" value="1"/>
</dbReference>
<keyword evidence="3" id="KW-0347">Helicase</keyword>
<feature type="domain" description="Reverse transcriptase" evidence="6">
    <location>
        <begin position="904"/>
        <end position="1165"/>
    </location>
</feature>
<dbReference type="Pfam" id="PF00078">
    <property type="entry name" value="RVT_1"/>
    <property type="match status" value="1"/>
</dbReference>
<sequence>MDAVADSIVVTSEDACPRDSSMRKSDRPRKLTAKGMENLSGNVGIVMQALIREVREETMKQMAKAQQETVKEITTSHERIIETLWNAWKKEQQALKQMIQGQEKAIRQLQQDIQGIQAQAAQERKLMQEQIDELKRMQQHAPRDIEPLQVQASEEIKRIHEKLDIMAQHAVAGSARTNPRQSFADIARMSPTEGQNGGVRGPEVVSSPTPPLSSPGEDLFCTIDISGVGDDDSNKAQIGEVRQAIEAAVRTRKKDERWRCAAVVRGARNANIIKVICRDVAELHMVRQAVLETDIPGAKLLRERLYPVKINGANRSAVLDSNHNLLPGVAEVLGQENEVTIARMNWLSDKGNGKAYGSMATRHSSAKKRRDAADVRSEDITMDNANQQSQCACHAEDGTNHSVEHVDCVKCEEMSTRLQVYQLNVRKNDKVHLSMMNDKELEDYVALAVAEPWACTIEGQVMTVPNHHSNWTKMIPTKTREPRVSRWPIRSMLWIRRDLEAEQVPIPSPDLTAAIVRFTERDVLVVSVYIEGRNEQALEAAMGQLHTAIAKFRNGSGRRTDVILVGDFNRHDTLWGGDEVTGRRQGEAGPIIELMGEHGLHSLLPRGTKTWEGPGGIASTIDLVLASTELADEMTSCGIHPTEHGSDHRAIRTEFDTTPPERTPSDRLLFKNAPWLEIKERVRTKLEALPCGGTVQAQTDRLMSVVLDAINDLVPRAKPSPYAKRWWTTDLTRLRRMYTYWRNQARACRRRGREAADLEQKAREAAKEYHDAIRRQKKAHWDSFLEDGANIWQSAKYLSPGGEAMGDKIPPLKRRDGTTTSDKAEQAEELLSVFFPPLPAVIEDEERRPAQREIAMPELTLEEVEEKVMAAKAWKAPGEDGLPAMVWKQLWPVVGERVLHLFRTSLRDGELPVQWRSAKIIPLKKPGKDNYKVAKSWRPISLLSTLGKILEAVVADRISYAVETFGLLPTNHFGGRKQRSADQALLLLQEHIYKAWRNRKVLSLISFDVKGAYNGVFKDRLLQRLEARGIPKGLVKWIDAFCSNRSATIVVNGYTSGRRDLPQAGLPQGSPLSPVLFLFFNADLVQRKIDAKGGSIAFIDDYSAWVTGPTAEANRAGIQAVIDRALEWEKRSGATFEEDKTVIIHFTRHPERTNESPYTIKGQAIIPKKSGKILGLVMDSELRYEEHVKEAATRGLRAAMCLRRLKMLTPRTARQLFVATVAPTMDYASNVWSHRRGVRETKWLNEAQKMGVQAITGAFKTVSMAVAEAEAGILPIGERHAQAGTRLYVNMQALPKTHPLATLRVRETRRYLSPLTKLALAHDGVIARMETIEPYALPPWHRHMVVKYDSDKEAAADVDTGDNVTETSSMRQVLIATSASARNGLVGMGGVVRNTAGGGVNDDVIAKYSVTLGLRDEQNAYMAELEAIAMVLRCMPHGLRHREVIMATRNRSALQAIAKPRQQSGQGTIREIYKHVERLEKGGNTIEMRWVSSTDESFTLGAKAKAEARKATDSGCRVTNPPKQARSTRLRVLLTQRRQRMMLPEGVGGYSKRLDKALPGKHTRTLYDALKRRESDILVQLRTGMARVNRNRQASGTSKRTAEQAELSPIHREGLPLIDLQLRTPINPQESILLGTPIATSTRAGTPITSRPGPSIASQEGVRLGTPIESPVSSPSIWPRPARERHSRPPVQLQQSAIERPVMERRDFELPDPDWMRDLSHCPLSDRDKELLEKFWTELENDRMEHCARCQETWFDMGLKGGICKRCIARDKNKKEDEPWFFSAENQLDFGLIPAFLPQLTIVEEMLIARVHVFVNVMQVRGQQYKYRGHIVHFLRDVGKVYSQLPLLPPELDVILLRPPTASEHAHLNRQFRRQFRVRRRCLQEWLNFLSNNHPGYRGITVCQKRMSVLPEDGDVLDQVATAAVTDPLSANLGNIENDDVEPDEVDQSAVPDLLPEDTEMEALRSHVLGEERGEHLPVRPSTQHQLEMPDIRRTPINEFNHSQALLSLAFPTLFPRGQADFVEPRLRPIKYADYIQHALRWHDGRFARHPTFRFVVFNTLMRAQARAKSSYFVKEYQQRQGLITRDDLLEAFQNPESAEAQQLLNSINRQTAQLRGTRPYWYRKRRELESYAYNLDCPGAFITFSPADLHWRSLYQHLPQFQDWQELPEQQRMGMSSKLLRDNPHIAAWHFYRRFGLFRDIVLKQKFNVTDYWNRYEWQGRGSSHCHGLFWMDGAPSVDLENEHLRKEFARIWRFHVTAFNPEPARVRQQGEGNPLAVNPLQHPLTFQWLSQVLNRCQRHHCSETYCLRKKKGSEEISCRFFFPRDTRDTADVVRRQGQSYFSFEAARNDSLMNHYNRCLSLGWLANIDISPCTSLQAVINYAAKYCSKMEKRTDSYASMGRQILPYVSHQNPLLSFASRLMNKLLTERDFSGQEICHVLLNCELQEGTRVIRAVDCRPYEQQGRSLRLQGDHDDAEVVGIYEKYLSRPPLHEELTYLDFLANWNTSKRDGRKWTRWSRQAKPRVLYYFPRYKSNHQHHQYDDFCRVKLMLAHPHRDPNELRKINGVEYNSYASAAEFCYGNHRHPDDYYGTPNAEERRPDPDEFEEEFHEPDLLEEDWLELARQLPDCPPSQEAIDLLGRRDIDIQYDWTPHVGRYADPGIVQGDYWRQRIEQNRLYMDVEDMPLEVRDALNPEQRIVYDTFIGHFQCGSEEQILLHVDGGGGTGKSYMIKVLSSHLQRLAGNRPSPIWRAAPTGVASNQIMGTTLHSLLRLPMDRAFTELSPADANAIQKKLRDVRYLVIDEKSMLGLRQLSWIDKRLRQVFPARAAEFFGGISIILVGDFFQLPPIANKPLYFDGPLKDLHEVSGQTAYRAFNHTVFLKKVQRQQGDDQAGFRLALEELRGLKLSIESWKLLSQRVQVKLSQREEDTFDAALRIYSKKARVNEYNYEHLVRLKHPAIQVMAKNIGNGADKATSEQAGNLAGQFPPAGLVNGAQGTVYDIGWAPGADAHRDPPSVIMMVMDKYTGPSYLTTDDGREVVPILPVKRDFFLGTSACTRKQFPLMASYAITVHKSQSITVDKMVTDLSERDFQTGLSYVAVSRVKMLDGLMIDAPFERASLHYEKLPDGKHSSIMLFTLEALYVLTD</sequence>
<gene>
    <name evidence="7" type="ORF">HZS61_005560</name>
</gene>
<dbReference type="PROSITE" id="PS50878">
    <property type="entry name" value="RT_POL"/>
    <property type="match status" value="1"/>
</dbReference>
<dbReference type="Pfam" id="PF14214">
    <property type="entry name" value="Helitron_like_N"/>
    <property type="match status" value="1"/>
</dbReference>
<dbReference type="GO" id="GO:0016787">
    <property type="term" value="F:hydrolase activity"/>
    <property type="evidence" value="ECO:0007669"/>
    <property type="project" value="UniProtKB-KW"/>
</dbReference>
<evidence type="ECO:0000259" key="6">
    <source>
        <dbReference type="PROSITE" id="PS50878"/>
    </source>
</evidence>
<dbReference type="CDD" id="cd18809">
    <property type="entry name" value="SF1_C_RecD"/>
    <property type="match status" value="1"/>
</dbReference>
<dbReference type="GO" id="GO:0043139">
    <property type="term" value="F:5'-3' DNA helicase activity"/>
    <property type="evidence" value="ECO:0007669"/>
    <property type="project" value="UniProtKB-EC"/>
</dbReference>
<dbReference type="Gene3D" id="3.60.10.10">
    <property type="entry name" value="Endonuclease/exonuclease/phosphatase"/>
    <property type="match status" value="1"/>
</dbReference>
<dbReference type="InterPro" id="IPR036397">
    <property type="entry name" value="RNaseH_sf"/>
</dbReference>
<dbReference type="GO" id="GO:0006281">
    <property type="term" value="P:DNA repair"/>
    <property type="evidence" value="ECO:0007669"/>
    <property type="project" value="UniProtKB-KW"/>
</dbReference>
<dbReference type="GO" id="GO:0000723">
    <property type="term" value="P:telomere maintenance"/>
    <property type="evidence" value="ECO:0007669"/>
    <property type="project" value="InterPro"/>
</dbReference>
<keyword evidence="3" id="KW-0378">Hydrolase</keyword>
<dbReference type="InterPro" id="IPR000477">
    <property type="entry name" value="RT_dom"/>
</dbReference>
<dbReference type="GO" id="GO:0005524">
    <property type="term" value="F:ATP binding"/>
    <property type="evidence" value="ECO:0007669"/>
    <property type="project" value="UniProtKB-KW"/>
</dbReference>
<comment type="catalytic activity">
    <reaction evidence="3">
        <text>ATP + H2O = ADP + phosphate + H(+)</text>
        <dbReference type="Rhea" id="RHEA:13065"/>
        <dbReference type="ChEBI" id="CHEBI:15377"/>
        <dbReference type="ChEBI" id="CHEBI:15378"/>
        <dbReference type="ChEBI" id="CHEBI:30616"/>
        <dbReference type="ChEBI" id="CHEBI:43474"/>
        <dbReference type="ChEBI" id="CHEBI:456216"/>
        <dbReference type="EC" id="5.6.2.3"/>
    </reaction>
</comment>
<name>A0A8H6LCU2_FUSOX</name>
<evidence type="ECO:0000256" key="2">
    <source>
        <dbReference type="ARBA" id="ARBA00023128"/>
    </source>
</evidence>
<keyword evidence="3" id="KW-0067">ATP-binding</keyword>
<evidence type="ECO:0000256" key="5">
    <source>
        <dbReference type="SAM" id="MobiDB-lite"/>
    </source>
</evidence>
<dbReference type="InterPro" id="IPR043502">
    <property type="entry name" value="DNA/RNA_pol_sf"/>
</dbReference>
<feature type="region of interest" description="Disordered" evidence="5">
    <location>
        <begin position="190"/>
        <end position="216"/>
    </location>
</feature>